<dbReference type="EMBL" id="SJPR01000002">
    <property type="protein sequence ID" value="TWT98051.1"/>
    <property type="molecule type" value="Genomic_DNA"/>
</dbReference>
<sequence length="541" mass="58364" precursor="true">MIRRSVALLLAVVSGGAAAEADGWRDSLPADWAVAVEVRDLAALERNAERLLAPWGRHAPAVTKTLERLCPGVELAPRPWGAALVVDKRGVLSPVVYVPTEDYATLCDTLNADRADDLAVANVAGFDLALADRGDWVQISLLDAAPRVSDAPNADPPRSLEEDAAAITLVVSPLGLERIADTLTERRRGQLDAGRGLIGPWRWPAGFDGFVDRAAPYGPLAAELAAWGRPLTVRLDADGESLRLVAQIDEPLPSPEGEAAGYATSDNSVAHVAFSRPLPPKLIDLAIAWMQCRPDEIDAPEYPQPQWDDLAEAYRALLSGYRSGATVLTLPAAGEPVATNQAAAFAWDGDATQFGDAVRLVVTRWNQLIDAADARTPLRIAMAPLDGAEGWRLSTNLFEGFNLERSPEVATIFDQYYGGEELAIDLTRRGADGWLVSFGPPPADLLEPGPPRGEEGASNQSAPLITGELRLDRWFAWKRLVEDVDMAGVVGRRRRKPMAEAPAATLRVDAGDRLRIEATLPMAAYERATTHWRSDTKADSP</sequence>
<protein>
    <submittedName>
        <fullName evidence="3">Uncharacterized protein</fullName>
    </submittedName>
</protein>
<keyword evidence="4" id="KW-1185">Reference proteome</keyword>
<comment type="caution">
    <text evidence="3">The sequence shown here is derived from an EMBL/GenBank/DDBJ whole genome shotgun (WGS) entry which is preliminary data.</text>
</comment>
<feature type="compositionally biased region" description="Pro residues" evidence="1">
    <location>
        <begin position="442"/>
        <end position="451"/>
    </location>
</feature>
<feature type="signal peptide" evidence="2">
    <location>
        <begin position="1"/>
        <end position="19"/>
    </location>
</feature>
<organism evidence="3 4">
    <name type="scientific">Botrimarina colliarenosi</name>
    <dbReference type="NCBI Taxonomy" id="2528001"/>
    <lineage>
        <taxon>Bacteria</taxon>
        <taxon>Pseudomonadati</taxon>
        <taxon>Planctomycetota</taxon>
        <taxon>Planctomycetia</taxon>
        <taxon>Pirellulales</taxon>
        <taxon>Lacipirellulaceae</taxon>
        <taxon>Botrimarina</taxon>
    </lineage>
</organism>
<evidence type="ECO:0000256" key="2">
    <source>
        <dbReference type="SAM" id="SignalP"/>
    </source>
</evidence>
<name>A0A5C6AG65_9BACT</name>
<dbReference type="AlphaFoldDB" id="A0A5C6AG65"/>
<dbReference type="OrthoDB" id="269190at2"/>
<evidence type="ECO:0000256" key="1">
    <source>
        <dbReference type="SAM" id="MobiDB-lite"/>
    </source>
</evidence>
<evidence type="ECO:0000313" key="4">
    <source>
        <dbReference type="Proteomes" id="UP000317421"/>
    </source>
</evidence>
<evidence type="ECO:0000313" key="3">
    <source>
        <dbReference type="EMBL" id="TWT98051.1"/>
    </source>
</evidence>
<keyword evidence="2" id="KW-0732">Signal</keyword>
<accession>A0A5C6AG65</accession>
<proteinExistence type="predicted"/>
<dbReference type="Proteomes" id="UP000317421">
    <property type="component" value="Unassembled WGS sequence"/>
</dbReference>
<reference evidence="3 4" key="1">
    <citation type="submission" date="2019-02" db="EMBL/GenBank/DDBJ databases">
        <title>Deep-cultivation of Planctomycetes and their phenomic and genomic characterization uncovers novel biology.</title>
        <authorList>
            <person name="Wiegand S."/>
            <person name="Jogler M."/>
            <person name="Boedeker C."/>
            <person name="Pinto D."/>
            <person name="Vollmers J."/>
            <person name="Rivas-Marin E."/>
            <person name="Kohn T."/>
            <person name="Peeters S.H."/>
            <person name="Heuer A."/>
            <person name="Rast P."/>
            <person name="Oberbeckmann S."/>
            <person name="Bunk B."/>
            <person name="Jeske O."/>
            <person name="Meyerdierks A."/>
            <person name="Storesund J.E."/>
            <person name="Kallscheuer N."/>
            <person name="Luecker S."/>
            <person name="Lage O.M."/>
            <person name="Pohl T."/>
            <person name="Merkel B.J."/>
            <person name="Hornburger P."/>
            <person name="Mueller R.-W."/>
            <person name="Bruemmer F."/>
            <person name="Labrenz M."/>
            <person name="Spormann A.M."/>
            <person name="Op Den Camp H."/>
            <person name="Overmann J."/>
            <person name="Amann R."/>
            <person name="Jetten M.S.M."/>
            <person name="Mascher T."/>
            <person name="Medema M.H."/>
            <person name="Devos D.P."/>
            <person name="Kaster A.-K."/>
            <person name="Ovreas L."/>
            <person name="Rohde M."/>
            <person name="Galperin M.Y."/>
            <person name="Jogler C."/>
        </authorList>
    </citation>
    <scope>NUCLEOTIDE SEQUENCE [LARGE SCALE GENOMIC DNA]</scope>
    <source>
        <strain evidence="3 4">Pla108</strain>
    </source>
</reference>
<feature type="chain" id="PRO_5022809288" evidence="2">
    <location>
        <begin position="20"/>
        <end position="541"/>
    </location>
</feature>
<dbReference type="RefSeq" id="WP_146444937.1">
    <property type="nucleotide sequence ID" value="NZ_SJPR01000002.1"/>
</dbReference>
<gene>
    <name evidence="3" type="ORF">Pla108_22060</name>
</gene>
<feature type="region of interest" description="Disordered" evidence="1">
    <location>
        <begin position="442"/>
        <end position="462"/>
    </location>
</feature>